<evidence type="ECO:0000256" key="5">
    <source>
        <dbReference type="ARBA" id="ARBA00022741"/>
    </source>
</evidence>
<evidence type="ECO:0000256" key="3">
    <source>
        <dbReference type="ARBA" id="ARBA00022448"/>
    </source>
</evidence>
<dbReference type="PANTHER" id="PTHR42788:SF7">
    <property type="entry name" value="NITRATE ABC TRANSPORTER ATP-BINDING PROTEIN"/>
    <property type="match status" value="1"/>
</dbReference>
<dbReference type="InterPro" id="IPR017871">
    <property type="entry name" value="ABC_transporter-like_CS"/>
</dbReference>
<name>A0A974SM36_9HYPH</name>
<dbReference type="PANTHER" id="PTHR42788">
    <property type="entry name" value="TAURINE IMPORT ATP-BINDING PROTEIN-RELATED"/>
    <property type="match status" value="1"/>
</dbReference>
<sequence>MEQPLHRQCHRGHPAHRRRRHGARLDPGAPAAPRHLPGVSAVAESDPKFISIEGIARRYPAPGGGATTIFENLWLQVPRGAFVCIIGHSGCGKTSVLNILAGLEQPSDGVVVVDGQAISGPSLDRAVIFQGHALLPWRSVLGNVAYAVSSRWRKASRAEVEERAKRCIDLVGLRGSEHKKPAELSGGMRQRVGIARALSIEPKIMLMDEPFSALDALTRGTLQDEVRRICTSTGQTVVMITHDVDEAIYLADKIVLMTNGPEAMVAEVVENPLPAARARDTIHREPDYYTVRNHLVDFLVARSRTFRDEKPQDYDPRHPPQVRLGAAPEPPPANTIPFPALAKGRE</sequence>
<evidence type="ECO:0000313" key="10">
    <source>
        <dbReference type="EMBL" id="QRG09218.1"/>
    </source>
</evidence>
<organism evidence="10 11">
    <name type="scientific">Xanthobacter dioxanivorans</name>
    <dbReference type="NCBI Taxonomy" id="2528964"/>
    <lineage>
        <taxon>Bacteria</taxon>
        <taxon>Pseudomonadati</taxon>
        <taxon>Pseudomonadota</taxon>
        <taxon>Alphaproteobacteria</taxon>
        <taxon>Hyphomicrobiales</taxon>
        <taxon>Xanthobacteraceae</taxon>
        <taxon>Xanthobacter</taxon>
    </lineage>
</organism>
<dbReference type="GO" id="GO:0005886">
    <property type="term" value="C:plasma membrane"/>
    <property type="evidence" value="ECO:0007669"/>
    <property type="project" value="UniProtKB-SubCell"/>
</dbReference>
<dbReference type="PROSITE" id="PS50893">
    <property type="entry name" value="ABC_TRANSPORTER_2"/>
    <property type="match status" value="1"/>
</dbReference>
<evidence type="ECO:0000256" key="8">
    <source>
        <dbReference type="SAM" id="MobiDB-lite"/>
    </source>
</evidence>
<dbReference type="InterPro" id="IPR027417">
    <property type="entry name" value="P-loop_NTPase"/>
</dbReference>
<dbReference type="InterPro" id="IPR050166">
    <property type="entry name" value="ABC_transporter_ATP-bind"/>
</dbReference>
<keyword evidence="3" id="KW-0813">Transport</keyword>
<keyword evidence="6 10" id="KW-0067">ATP-binding</keyword>
<comment type="similarity">
    <text evidence="2">Belongs to the ABC transporter superfamily.</text>
</comment>
<gene>
    <name evidence="10" type="ORF">EZH22_13695</name>
</gene>
<evidence type="ECO:0000256" key="7">
    <source>
        <dbReference type="ARBA" id="ARBA00023136"/>
    </source>
</evidence>
<dbReference type="Proteomes" id="UP000596427">
    <property type="component" value="Chromosome"/>
</dbReference>
<dbReference type="CDD" id="cd03293">
    <property type="entry name" value="ABC_NrtD_SsuB_transporters"/>
    <property type="match status" value="1"/>
</dbReference>
<dbReference type="Gene3D" id="3.40.50.300">
    <property type="entry name" value="P-loop containing nucleotide triphosphate hydrolases"/>
    <property type="match status" value="1"/>
</dbReference>
<evidence type="ECO:0000256" key="6">
    <source>
        <dbReference type="ARBA" id="ARBA00022840"/>
    </source>
</evidence>
<evidence type="ECO:0000256" key="4">
    <source>
        <dbReference type="ARBA" id="ARBA00022475"/>
    </source>
</evidence>
<dbReference type="SMART" id="SM00382">
    <property type="entry name" value="AAA"/>
    <property type="match status" value="1"/>
</dbReference>
<feature type="compositionally biased region" description="Basic and acidic residues" evidence="8">
    <location>
        <begin position="307"/>
        <end position="318"/>
    </location>
</feature>
<keyword evidence="11" id="KW-1185">Reference proteome</keyword>
<feature type="domain" description="ABC transporter" evidence="9">
    <location>
        <begin position="50"/>
        <end position="284"/>
    </location>
</feature>
<dbReference type="InterPro" id="IPR003593">
    <property type="entry name" value="AAA+_ATPase"/>
</dbReference>
<evidence type="ECO:0000256" key="1">
    <source>
        <dbReference type="ARBA" id="ARBA00004202"/>
    </source>
</evidence>
<dbReference type="SUPFAM" id="SSF52540">
    <property type="entry name" value="P-loop containing nucleoside triphosphate hydrolases"/>
    <property type="match status" value="1"/>
</dbReference>
<keyword evidence="4" id="KW-1003">Cell membrane</keyword>
<dbReference type="GO" id="GO:0005524">
    <property type="term" value="F:ATP binding"/>
    <property type="evidence" value="ECO:0007669"/>
    <property type="project" value="UniProtKB-KW"/>
</dbReference>
<dbReference type="Pfam" id="PF00005">
    <property type="entry name" value="ABC_tran"/>
    <property type="match status" value="1"/>
</dbReference>
<protein>
    <submittedName>
        <fullName evidence="10">ABC transporter ATP-binding protein</fullName>
    </submittedName>
</protein>
<dbReference type="PROSITE" id="PS00211">
    <property type="entry name" value="ABC_TRANSPORTER_1"/>
    <property type="match status" value="1"/>
</dbReference>
<dbReference type="EMBL" id="CP063362">
    <property type="protein sequence ID" value="QRG09218.1"/>
    <property type="molecule type" value="Genomic_DNA"/>
</dbReference>
<keyword evidence="5" id="KW-0547">Nucleotide-binding</keyword>
<evidence type="ECO:0000259" key="9">
    <source>
        <dbReference type="PROSITE" id="PS50893"/>
    </source>
</evidence>
<comment type="subcellular location">
    <subcellularLocation>
        <location evidence="1">Cell membrane</location>
        <topology evidence="1">Peripheral membrane protein</topology>
    </subcellularLocation>
</comment>
<dbReference type="GO" id="GO:0016887">
    <property type="term" value="F:ATP hydrolysis activity"/>
    <property type="evidence" value="ECO:0007669"/>
    <property type="project" value="InterPro"/>
</dbReference>
<reference evidence="10 11" key="1">
    <citation type="submission" date="2020-10" db="EMBL/GenBank/DDBJ databases">
        <title>Degradation of 1,4-Dioxane by Xanthobacter sp. YN2, via a Novel Group-2 Soluble Di-Iron Monooxygenase.</title>
        <authorList>
            <person name="Ma F."/>
            <person name="Wang Y."/>
            <person name="Yang J."/>
            <person name="Guo H."/>
            <person name="Su D."/>
            <person name="Yu L."/>
        </authorList>
    </citation>
    <scope>NUCLEOTIDE SEQUENCE [LARGE SCALE GENOMIC DNA]</scope>
    <source>
        <strain evidence="10 11">YN2</strain>
    </source>
</reference>
<dbReference type="KEGG" id="xdi:EZH22_13695"/>
<dbReference type="AlphaFoldDB" id="A0A974SM36"/>
<feature type="compositionally biased region" description="Basic residues" evidence="8">
    <location>
        <begin position="7"/>
        <end position="22"/>
    </location>
</feature>
<evidence type="ECO:0000313" key="11">
    <source>
        <dbReference type="Proteomes" id="UP000596427"/>
    </source>
</evidence>
<dbReference type="InterPro" id="IPR003439">
    <property type="entry name" value="ABC_transporter-like_ATP-bd"/>
</dbReference>
<proteinExistence type="inferred from homology"/>
<feature type="region of interest" description="Disordered" evidence="8">
    <location>
        <begin position="1"/>
        <end position="36"/>
    </location>
</feature>
<keyword evidence="7" id="KW-0472">Membrane</keyword>
<accession>A0A974SM36</accession>
<evidence type="ECO:0000256" key="2">
    <source>
        <dbReference type="ARBA" id="ARBA00005417"/>
    </source>
</evidence>
<feature type="region of interest" description="Disordered" evidence="8">
    <location>
        <begin position="307"/>
        <end position="346"/>
    </location>
</feature>